<dbReference type="PIRSF" id="PIRSF031679">
    <property type="entry name" value="Mtase_Alr7345_prd"/>
    <property type="match status" value="1"/>
</dbReference>
<dbReference type="InterPro" id="IPR029063">
    <property type="entry name" value="SAM-dependent_MTases_sf"/>
</dbReference>
<feature type="signal peptide" evidence="1">
    <location>
        <begin position="1"/>
        <end position="20"/>
    </location>
</feature>
<keyword evidence="3" id="KW-1185">Reference proteome</keyword>
<dbReference type="Proteomes" id="UP000285232">
    <property type="component" value="Unassembled WGS sequence"/>
</dbReference>
<keyword evidence="1" id="KW-0732">Signal</keyword>
<evidence type="ECO:0000313" key="2">
    <source>
        <dbReference type="EMBL" id="RJY09802.1"/>
    </source>
</evidence>
<organism evidence="2 3">
    <name type="scientific">Aurantiacibacter aquimixticola</name>
    <dbReference type="NCBI Taxonomy" id="1958945"/>
    <lineage>
        <taxon>Bacteria</taxon>
        <taxon>Pseudomonadati</taxon>
        <taxon>Pseudomonadota</taxon>
        <taxon>Alphaproteobacteria</taxon>
        <taxon>Sphingomonadales</taxon>
        <taxon>Erythrobacteraceae</taxon>
        <taxon>Aurantiacibacter</taxon>
    </lineage>
</organism>
<dbReference type="OrthoDB" id="9801692at2"/>
<evidence type="ECO:0000313" key="3">
    <source>
        <dbReference type="Proteomes" id="UP000285232"/>
    </source>
</evidence>
<dbReference type="RefSeq" id="WP_120048812.1">
    <property type="nucleotide sequence ID" value="NZ_RAHX01000001.1"/>
</dbReference>
<dbReference type="EMBL" id="RAHX01000001">
    <property type="protein sequence ID" value="RJY09802.1"/>
    <property type="molecule type" value="Genomic_DNA"/>
</dbReference>
<dbReference type="SUPFAM" id="SSF53335">
    <property type="entry name" value="S-adenosyl-L-methionine-dependent methyltransferases"/>
    <property type="match status" value="1"/>
</dbReference>
<accession>A0A419RVI5</accession>
<comment type="caution">
    <text evidence="2">The sequence shown here is derived from an EMBL/GenBank/DDBJ whole genome shotgun (WGS) entry which is preliminary data.</text>
</comment>
<dbReference type="Gene3D" id="3.40.50.150">
    <property type="entry name" value="Vaccinia Virus protein VP39"/>
    <property type="match status" value="1"/>
</dbReference>
<evidence type="ECO:0008006" key="4">
    <source>
        <dbReference type="Google" id="ProtNLM"/>
    </source>
</evidence>
<dbReference type="InterPro" id="IPR016980">
    <property type="entry name" value="S-AdoMet-dep_MeTrfase_Alr7345"/>
</dbReference>
<dbReference type="AlphaFoldDB" id="A0A419RVI5"/>
<feature type="chain" id="PRO_5019172707" description="Methyltransferase" evidence="1">
    <location>
        <begin position="21"/>
        <end position="268"/>
    </location>
</feature>
<protein>
    <recommendedName>
        <fullName evidence="4">Methyltransferase</fullName>
    </recommendedName>
</protein>
<sequence>MRFAPILAAAAIALAAPAAAHSHEEHPDLAEVLAMDHRDEDRARDQYRHPAETLAFFQVEPEMAVAEYGPGGGWYTRVLAPWISPHGKYIAFQRPSDPREDGTTWPQRFISAVVEAGLADDGYVTAIESDAIPEDVAGTVDRVLIFRSIHGLLNGNLADSELRAIRTLLADDGMVGVVQHRAPETASYEDSNGSRGYLRQSDVIRLFELNGFELAAASEINANPNDTADYEGGVWTLPPVLRLGDEDRERYMAIGESDRMTLLFRKRD</sequence>
<evidence type="ECO:0000256" key="1">
    <source>
        <dbReference type="SAM" id="SignalP"/>
    </source>
</evidence>
<gene>
    <name evidence="2" type="ORF">D6201_10950</name>
</gene>
<reference evidence="2 3" key="1">
    <citation type="journal article" date="2017" name="Int. J. Syst. Evol. Microbiol.">
        <title>Erythrobacter aquimixticola sp. nov., isolated from the junction between the ocean and a freshwater spring.</title>
        <authorList>
            <person name="Park S."/>
            <person name="Jung Y.T."/>
            <person name="Choi S.J."/>
            <person name="Yoon J.H."/>
        </authorList>
    </citation>
    <scope>NUCLEOTIDE SEQUENCE [LARGE SCALE GENOMIC DNA]</scope>
    <source>
        <strain evidence="2 3">JSSK-14</strain>
    </source>
</reference>
<name>A0A419RVI5_9SPHN</name>
<proteinExistence type="predicted"/>